<dbReference type="Gene3D" id="2.60.120.10">
    <property type="entry name" value="Jelly Rolls"/>
    <property type="match status" value="1"/>
</dbReference>
<evidence type="ECO:0000313" key="2">
    <source>
        <dbReference type="Proteomes" id="UP001519921"/>
    </source>
</evidence>
<evidence type="ECO:0000313" key="1">
    <source>
        <dbReference type="EMBL" id="MBW6410690.1"/>
    </source>
</evidence>
<organism evidence="1 2">
    <name type="scientific">Clostridium weizhouense</name>
    <dbReference type="NCBI Taxonomy" id="2859781"/>
    <lineage>
        <taxon>Bacteria</taxon>
        <taxon>Bacillati</taxon>
        <taxon>Bacillota</taxon>
        <taxon>Clostridia</taxon>
        <taxon>Eubacteriales</taxon>
        <taxon>Clostridiaceae</taxon>
        <taxon>Clostridium</taxon>
    </lineage>
</organism>
<comment type="caution">
    <text evidence="1">The sequence shown here is derived from an EMBL/GenBank/DDBJ whole genome shotgun (WGS) entry which is preliminary data.</text>
</comment>
<reference evidence="1 2" key="1">
    <citation type="submission" date="2021-07" db="EMBL/GenBank/DDBJ databases">
        <title>Clostridium weizhouense sp. nov., an anaerobic bacterium isolated from activated sludge of Petroleum wastewater.</title>
        <authorList>
            <person name="Li Q."/>
        </authorList>
    </citation>
    <scope>NUCLEOTIDE SEQUENCE [LARGE SCALE GENOMIC DNA]</scope>
    <source>
        <strain evidence="1 2">YB-6</strain>
    </source>
</reference>
<dbReference type="SUPFAM" id="SSF51182">
    <property type="entry name" value="RmlC-like cupins"/>
    <property type="match status" value="1"/>
</dbReference>
<proteinExistence type="predicted"/>
<dbReference type="RefSeq" id="WP_219780152.1">
    <property type="nucleotide sequence ID" value="NZ_JAHXPT010000008.1"/>
</dbReference>
<dbReference type="Proteomes" id="UP001519921">
    <property type="component" value="Unassembled WGS sequence"/>
</dbReference>
<dbReference type="InterPro" id="IPR011051">
    <property type="entry name" value="RmlC_Cupin_sf"/>
</dbReference>
<keyword evidence="2" id="KW-1185">Reference proteome</keyword>
<accession>A0ABS7APV0</accession>
<name>A0ABS7APV0_9CLOT</name>
<evidence type="ECO:0008006" key="3">
    <source>
        <dbReference type="Google" id="ProtNLM"/>
    </source>
</evidence>
<sequence length="150" mass="16299">MDNKHLIVRGMHWVNELSHHEGSINGKGFPVLMSNDLVPEAKVWVCPALMKVDGRVSQAVASGTMGKAVPHIHDGDEMYLILGEENSITVAVTLGDDYYEVTPPSAVYIPAGLPHSICPIKVEEGKFGGACPIYFGKEYITKPVPKKNAE</sequence>
<dbReference type="EMBL" id="JAHXPT010000008">
    <property type="protein sequence ID" value="MBW6410690.1"/>
    <property type="molecule type" value="Genomic_DNA"/>
</dbReference>
<dbReference type="InterPro" id="IPR014710">
    <property type="entry name" value="RmlC-like_jellyroll"/>
</dbReference>
<protein>
    <recommendedName>
        <fullName evidence="3">Cupin 2 conserved barrel domain-containing protein</fullName>
    </recommendedName>
</protein>
<gene>
    <name evidence="1" type="ORF">KYD98_11335</name>
</gene>